<feature type="domain" description="LRRCT" evidence="5">
    <location>
        <begin position="890"/>
        <end position="962"/>
    </location>
</feature>
<keyword evidence="2" id="KW-0732">Signal</keyword>
<protein>
    <recommendedName>
        <fullName evidence="5">LRRCT domain-containing protein</fullName>
    </recommendedName>
</protein>
<sequence length="1536" mass="170368">MDIILEIELKECENGDTIEIIQSLDQMMRGRVTEIHELRLVSNRIPKMPTRAFGSLRIQNLVLSNNGLETIGRQAFGGLEPTLRELVIEEPTLLSIPADTLAPLRELEVLSLRNTPVHDLEPIVGPSRLRFVHVDRAALLDIPPQAFAALPSLRFLHITNSAVRKLHPRAFHDLPALLIMNLTGNHITAIHPEAFSATPSLETLILDGNNVKDADMVSEAVGHLRSLRTLEMRNNDIERLPSRSFDRLESVENLILSGNELAEVHPAAFSRMPSLQVLDLSFTGLVDLHPETFDGTPRLAELYLGGNNVTLLAGVTRATRALPSLRVLDLSRNEVASVESGVFHGHHNLESLYLDRNKLSAVHMDAFGDLRSLRKLDLHDNYLTSDTMVRVGRPWRLPNLHTLVLSRNELTHIARAAFEHMPSVMHLDLRDNNIETLENGAFSALHRLEYLNVSHNKIQEIPQECFAKLGELRDLDLSYNVVEELGPGVLADLWNLRALHLKHNQISTFAPDALPPDSNLVFLDASENFIKDFEQWPMSARRRLKHLDLCWNEIEEVGEAFFENLESINTLLLANNMIKRLSTSETKPTKSLRTLDISGNQLQELDPKFPQQFSSLECLNASRNGIRTLPTLRPLSRLHTLDLCNNSLTRLEDAVFSGTTSLQYLDLSENILREINPGTFRPLGALRQLNLRKNELPSLPKDFIAGLWTLSAVDLSENGIENVQERAFNALPNVKEVDLSRNRIVRVDPGAFEGLSSLKSLRVEGNAIERLEGDVFRDTHDVKLVNLSHNFFDKFPTDALRSLKSVKVVDLSHNRILEVSQDEIEQLPDVSSVMLNDNNICKFHGSKNFRNRNITRMKTLDLHNNYLMYLPEEPFRDLMHTVNNLDVSGNPLMCDCELAWLRDIYSRQLVEEYDLQRRGVRRLDLFTNSRIMPEELQPRCYFPETHRGQSITEMSPVDFTCDVNTESADRGSGCSLLPLVVDEGVDETSLSTGTGSAGIPTTHPTPTSSYTNTGLGNASDDFPLPFHRMSNHYGKLDDFHDWTSPQNAEVALKSPSAPSNIPPATTPPNGKLKPESERLLDETVSSDFIPGDTPTIYAGSSLKPPPGLNSNDRNDAAKQHGNRKTLFGFPLPKIPVDFRLTFGLDKQKGKNLPSGGFGGLGSLLDNVGSKWVNSPPKKNPLASDLVNLPEEYPESVSNPAAEEADISSGSASAAPAPSAESASGPQDYPSLEAPFLHEEESTGKVIRPQIQKPTPVAPPESDSSPSSFGDFSSEPNNVEVSPPAESPSLAPETDKTRLSLPPDYFGGGKIDEDKDETTSVALDDIPQQRVTTTESTPTSSSTQRVEAKSPPPPEVETSSSNESKTPPTVAAVTKLIDNSVHHRPLEDLTDEEVHMPLEDMSPGEVNVFHKGTGQSNEPSFEEKLLLNPKRKQKASLPLPHSLNNDPVSWAGILGLKPPEEHELATEEPVTVASTTSDSRNPKLYNELEFMNKFVTNFREEIFSDEPRSSTNAGSSKLCAVPPVVAVALIAIFDLWR</sequence>
<dbReference type="EMBL" id="CAJPEX010001504">
    <property type="protein sequence ID" value="CAG0919297.1"/>
    <property type="molecule type" value="Genomic_DNA"/>
</dbReference>
<gene>
    <name evidence="6" type="ORF">NMOB1V02_LOCUS6827</name>
</gene>
<feature type="region of interest" description="Disordered" evidence="4">
    <location>
        <begin position="1050"/>
        <end position="1074"/>
    </location>
</feature>
<evidence type="ECO:0000256" key="2">
    <source>
        <dbReference type="ARBA" id="ARBA00022729"/>
    </source>
</evidence>
<evidence type="ECO:0000256" key="3">
    <source>
        <dbReference type="ARBA" id="ARBA00022737"/>
    </source>
</evidence>
<dbReference type="PROSITE" id="PS51450">
    <property type="entry name" value="LRR"/>
    <property type="match status" value="4"/>
</dbReference>
<evidence type="ECO:0000313" key="6">
    <source>
        <dbReference type="EMBL" id="CAD7279145.1"/>
    </source>
</evidence>
<reference evidence="6" key="1">
    <citation type="submission" date="2020-11" db="EMBL/GenBank/DDBJ databases">
        <authorList>
            <person name="Tran Van P."/>
        </authorList>
    </citation>
    <scope>NUCLEOTIDE SEQUENCE</scope>
</reference>
<dbReference type="PANTHER" id="PTHR24373">
    <property type="entry name" value="SLIT RELATED LEUCINE-RICH REPEAT NEURONAL PROTEIN"/>
    <property type="match status" value="1"/>
</dbReference>
<dbReference type="InterPro" id="IPR000483">
    <property type="entry name" value="Cys-rich_flank_reg_C"/>
</dbReference>
<accession>A0A7R9GFF7</accession>
<evidence type="ECO:0000313" key="7">
    <source>
        <dbReference type="Proteomes" id="UP000678499"/>
    </source>
</evidence>
<evidence type="ECO:0000256" key="1">
    <source>
        <dbReference type="ARBA" id="ARBA00022614"/>
    </source>
</evidence>
<dbReference type="InterPro" id="IPR001611">
    <property type="entry name" value="Leu-rich_rpt"/>
</dbReference>
<evidence type="ECO:0000256" key="4">
    <source>
        <dbReference type="SAM" id="MobiDB-lite"/>
    </source>
</evidence>
<dbReference type="OrthoDB" id="8195690at2759"/>
<dbReference type="GO" id="GO:0005615">
    <property type="term" value="C:extracellular space"/>
    <property type="evidence" value="ECO:0007669"/>
    <property type="project" value="TreeGrafter"/>
</dbReference>
<dbReference type="EMBL" id="OA883541">
    <property type="protein sequence ID" value="CAD7279145.1"/>
    <property type="molecule type" value="Genomic_DNA"/>
</dbReference>
<dbReference type="InterPro" id="IPR003591">
    <property type="entry name" value="Leu-rich_rpt_typical-subtyp"/>
</dbReference>
<name>A0A7R9GFF7_9CRUS</name>
<keyword evidence="1" id="KW-0433">Leucine-rich repeat</keyword>
<keyword evidence="3" id="KW-0677">Repeat</keyword>
<evidence type="ECO:0000259" key="5">
    <source>
        <dbReference type="SMART" id="SM00082"/>
    </source>
</evidence>
<keyword evidence="7" id="KW-1185">Reference proteome</keyword>
<dbReference type="InterPro" id="IPR050328">
    <property type="entry name" value="Dev_Immune_Receptor"/>
</dbReference>
<dbReference type="InterPro" id="IPR032675">
    <property type="entry name" value="LRR_dom_sf"/>
</dbReference>
<dbReference type="Gene3D" id="3.80.10.10">
    <property type="entry name" value="Ribonuclease Inhibitor"/>
    <property type="match status" value="6"/>
</dbReference>
<dbReference type="SUPFAM" id="SSF52058">
    <property type="entry name" value="L domain-like"/>
    <property type="match status" value="3"/>
</dbReference>
<dbReference type="FunFam" id="3.80.10.10:FF:001164">
    <property type="entry name" value="GH01279p"/>
    <property type="match status" value="2"/>
</dbReference>
<feature type="compositionally biased region" description="Low complexity" evidence="4">
    <location>
        <begin position="1259"/>
        <end position="1291"/>
    </location>
</feature>
<dbReference type="PANTHER" id="PTHR24373:SF370">
    <property type="entry name" value="FISH-LIPS, ISOFORM E"/>
    <property type="match status" value="1"/>
</dbReference>
<dbReference type="Proteomes" id="UP000678499">
    <property type="component" value="Unassembled WGS sequence"/>
</dbReference>
<feature type="region of interest" description="Disordered" evidence="4">
    <location>
        <begin position="1178"/>
        <end position="1369"/>
    </location>
</feature>
<proteinExistence type="predicted"/>
<feature type="compositionally biased region" description="Low complexity" evidence="4">
    <location>
        <begin position="1206"/>
        <end position="1225"/>
    </location>
</feature>
<dbReference type="GO" id="GO:0031012">
    <property type="term" value="C:extracellular matrix"/>
    <property type="evidence" value="ECO:0007669"/>
    <property type="project" value="TreeGrafter"/>
</dbReference>
<dbReference type="SMART" id="SM00369">
    <property type="entry name" value="LRR_TYP"/>
    <property type="match status" value="28"/>
</dbReference>
<feature type="region of interest" description="Disordered" evidence="4">
    <location>
        <begin position="988"/>
        <end position="1008"/>
    </location>
</feature>
<organism evidence="6">
    <name type="scientific">Notodromas monacha</name>
    <dbReference type="NCBI Taxonomy" id="399045"/>
    <lineage>
        <taxon>Eukaryota</taxon>
        <taxon>Metazoa</taxon>
        <taxon>Ecdysozoa</taxon>
        <taxon>Arthropoda</taxon>
        <taxon>Crustacea</taxon>
        <taxon>Oligostraca</taxon>
        <taxon>Ostracoda</taxon>
        <taxon>Podocopa</taxon>
        <taxon>Podocopida</taxon>
        <taxon>Cypridocopina</taxon>
        <taxon>Cypridoidea</taxon>
        <taxon>Cyprididae</taxon>
        <taxon>Notodromas</taxon>
    </lineage>
</organism>
<dbReference type="SMART" id="SM00364">
    <property type="entry name" value="LRR_BAC"/>
    <property type="match status" value="5"/>
</dbReference>
<feature type="compositionally biased region" description="Low complexity" evidence="4">
    <location>
        <begin position="1331"/>
        <end position="1342"/>
    </location>
</feature>
<dbReference type="SMART" id="SM00082">
    <property type="entry name" value="LRRCT"/>
    <property type="match status" value="1"/>
</dbReference>
<feature type="region of interest" description="Disordered" evidence="4">
    <location>
        <begin position="1090"/>
        <end position="1126"/>
    </location>
</feature>
<dbReference type="Pfam" id="PF13855">
    <property type="entry name" value="LRR_8"/>
    <property type="match status" value="8"/>
</dbReference>